<evidence type="ECO:0000259" key="1">
    <source>
        <dbReference type="Pfam" id="PF13472"/>
    </source>
</evidence>
<dbReference type="InterPro" id="IPR013830">
    <property type="entry name" value="SGNH_hydro"/>
</dbReference>
<dbReference type="SUPFAM" id="SSF52266">
    <property type="entry name" value="SGNH hydrolase"/>
    <property type="match status" value="1"/>
</dbReference>
<dbReference type="PANTHER" id="PTHR37981:SF1">
    <property type="entry name" value="SGNH HYDROLASE-TYPE ESTERASE DOMAIN-CONTAINING PROTEIN"/>
    <property type="match status" value="1"/>
</dbReference>
<keyword evidence="3" id="KW-1185">Reference proteome</keyword>
<protein>
    <submittedName>
        <fullName evidence="2">SGNH/GDSL hydrolase family protein</fullName>
        <ecNumber evidence="2">3.1.-.-</ecNumber>
    </submittedName>
</protein>
<dbReference type="RefSeq" id="WP_380806619.1">
    <property type="nucleotide sequence ID" value="NZ_JBHSFZ010000058.1"/>
</dbReference>
<dbReference type="PANTHER" id="PTHR37981">
    <property type="entry name" value="LIPASE 2"/>
    <property type="match status" value="1"/>
</dbReference>
<dbReference type="EC" id="3.1.-.-" evidence="2"/>
<dbReference type="Gene3D" id="3.40.50.1110">
    <property type="entry name" value="SGNH hydrolase"/>
    <property type="match status" value="1"/>
</dbReference>
<reference evidence="3" key="1">
    <citation type="journal article" date="2019" name="Int. J. Syst. Evol. Microbiol.">
        <title>The Global Catalogue of Microorganisms (GCM) 10K type strain sequencing project: providing services to taxonomists for standard genome sequencing and annotation.</title>
        <authorList>
            <consortium name="The Broad Institute Genomics Platform"/>
            <consortium name="The Broad Institute Genome Sequencing Center for Infectious Disease"/>
            <person name="Wu L."/>
            <person name="Ma J."/>
        </authorList>
    </citation>
    <scope>NUCLEOTIDE SEQUENCE [LARGE SCALE GENOMIC DNA]</scope>
    <source>
        <strain evidence="3">NBRC 103632</strain>
    </source>
</reference>
<accession>A0ABV9F3F8</accession>
<dbReference type="EMBL" id="JBHSFZ010000058">
    <property type="protein sequence ID" value="MFC4595678.1"/>
    <property type="molecule type" value="Genomic_DNA"/>
</dbReference>
<dbReference type="CDD" id="cd01823">
    <property type="entry name" value="SEST_like"/>
    <property type="match status" value="1"/>
</dbReference>
<dbReference type="Proteomes" id="UP001595957">
    <property type="component" value="Unassembled WGS sequence"/>
</dbReference>
<dbReference type="InterPro" id="IPR037460">
    <property type="entry name" value="SEST-like"/>
</dbReference>
<evidence type="ECO:0000313" key="3">
    <source>
        <dbReference type="Proteomes" id="UP001595957"/>
    </source>
</evidence>
<gene>
    <name evidence="2" type="ORF">ACFO3E_16065</name>
</gene>
<dbReference type="Pfam" id="PF13472">
    <property type="entry name" value="Lipase_GDSL_2"/>
    <property type="match status" value="1"/>
</dbReference>
<keyword evidence="2" id="KW-0378">Hydrolase</keyword>
<dbReference type="InterPro" id="IPR036514">
    <property type="entry name" value="SGNH_hydro_sf"/>
</dbReference>
<name>A0ABV9F3F8_9SPHN</name>
<sequence>MQPLAKAPLPQDARYVALGSSFAAGPGIDPAERPRTRCARSMLNYAHQLAARRRLTLVDVSCGGATTAHLLGPWNELPPQLDSVTADTRLVTVTIGGNDVGYVGRLFGASCRASATNPSVCPRLPEPSDEDWEKLHASMKRIATEVKYRAPLARLIFVDYVTLLPEEGSCQATPMGSEDAGKMRAVARRLADLTAQAAQEAGAEILSAWALSRNHTPCQPEPWAAGVPYKGGPKVLAAYHPTLLGMTAIADALDDMLRYSPSTKPGKSASK</sequence>
<dbReference type="GO" id="GO:0016787">
    <property type="term" value="F:hydrolase activity"/>
    <property type="evidence" value="ECO:0007669"/>
    <property type="project" value="UniProtKB-KW"/>
</dbReference>
<comment type="caution">
    <text evidence="2">The sequence shown here is derived from an EMBL/GenBank/DDBJ whole genome shotgun (WGS) entry which is preliminary data.</text>
</comment>
<organism evidence="2 3">
    <name type="scientific">Sphingobium tyrosinilyticum</name>
    <dbReference type="NCBI Taxonomy" id="2715436"/>
    <lineage>
        <taxon>Bacteria</taxon>
        <taxon>Pseudomonadati</taxon>
        <taxon>Pseudomonadota</taxon>
        <taxon>Alphaproteobacteria</taxon>
        <taxon>Sphingomonadales</taxon>
        <taxon>Sphingomonadaceae</taxon>
        <taxon>Sphingobium</taxon>
    </lineage>
</organism>
<evidence type="ECO:0000313" key="2">
    <source>
        <dbReference type="EMBL" id="MFC4595678.1"/>
    </source>
</evidence>
<proteinExistence type="predicted"/>
<feature type="domain" description="SGNH hydrolase-type esterase" evidence="1">
    <location>
        <begin position="17"/>
        <end position="246"/>
    </location>
</feature>